<name>A0ABT8RB33_9BACT</name>
<evidence type="ECO:0000313" key="2">
    <source>
        <dbReference type="Proteomes" id="UP001168528"/>
    </source>
</evidence>
<accession>A0ABT8RB33</accession>
<comment type="caution">
    <text evidence="1">The sequence shown here is derived from an EMBL/GenBank/DDBJ whole genome shotgun (WGS) entry which is preliminary data.</text>
</comment>
<protein>
    <submittedName>
        <fullName evidence="1">Type II toxin-antitoxin system HigB family toxin</fullName>
    </submittedName>
</protein>
<evidence type="ECO:0000313" key="1">
    <source>
        <dbReference type="EMBL" id="MDO1449316.1"/>
    </source>
</evidence>
<dbReference type="EMBL" id="JAUKPO010000018">
    <property type="protein sequence ID" value="MDO1449316.1"/>
    <property type="molecule type" value="Genomic_DNA"/>
</dbReference>
<keyword evidence="2" id="KW-1185">Reference proteome</keyword>
<dbReference type="Proteomes" id="UP001168528">
    <property type="component" value="Unassembled WGS sequence"/>
</dbReference>
<reference evidence="1" key="1">
    <citation type="submission" date="2023-07" db="EMBL/GenBank/DDBJ databases">
        <title>The genome sequence of Rhodocytophaga aerolata KACC 12507.</title>
        <authorList>
            <person name="Zhang X."/>
        </authorList>
    </citation>
    <scope>NUCLEOTIDE SEQUENCE</scope>
    <source>
        <strain evidence="1">KACC 12507</strain>
    </source>
</reference>
<dbReference type="InterPro" id="IPR018669">
    <property type="entry name" value="Toxin_HigB"/>
</dbReference>
<gene>
    <name evidence="1" type="ORF">Q0590_23780</name>
</gene>
<dbReference type="Pfam" id="PF09907">
    <property type="entry name" value="HigB_toxin"/>
    <property type="match status" value="1"/>
</dbReference>
<dbReference type="RefSeq" id="WP_302040119.1">
    <property type="nucleotide sequence ID" value="NZ_JAUKPO010000018.1"/>
</dbReference>
<proteinExistence type="predicted"/>
<sequence>MIVFPNREKIAKKNEYPESILHTLDAFYKIAYAAHWQTPSAVKQIFPEAEILKDGRIIIDIANQYHLIVKINPQFGAVHVQFFESYGKLSEILSSSSYLKKLEPLDKTTS</sequence>
<organism evidence="1 2">
    <name type="scientific">Rhodocytophaga aerolata</name>
    <dbReference type="NCBI Taxonomy" id="455078"/>
    <lineage>
        <taxon>Bacteria</taxon>
        <taxon>Pseudomonadati</taxon>
        <taxon>Bacteroidota</taxon>
        <taxon>Cytophagia</taxon>
        <taxon>Cytophagales</taxon>
        <taxon>Rhodocytophagaceae</taxon>
        <taxon>Rhodocytophaga</taxon>
    </lineage>
</organism>